<dbReference type="CDD" id="cd08351">
    <property type="entry name" value="ChaP_like"/>
    <property type="match status" value="1"/>
</dbReference>
<dbReference type="Gene3D" id="3.10.180.10">
    <property type="entry name" value="2,3-Dihydroxybiphenyl 1,2-Dioxygenase, domain 1"/>
    <property type="match status" value="1"/>
</dbReference>
<dbReference type="RefSeq" id="WP_380824640.1">
    <property type="nucleotide sequence ID" value="NZ_JBHTCG010000003.1"/>
</dbReference>
<evidence type="ECO:0000313" key="3">
    <source>
        <dbReference type="Proteomes" id="UP001596496"/>
    </source>
</evidence>
<dbReference type="SUPFAM" id="SSF54593">
    <property type="entry name" value="Glyoxalase/Bleomycin resistance protein/Dihydroxybiphenyl dioxygenase"/>
    <property type="match status" value="1"/>
</dbReference>
<keyword evidence="3" id="KW-1185">Reference proteome</keyword>
<name>A0ABW2NW47_9ACTN</name>
<dbReference type="InterPro" id="IPR037523">
    <property type="entry name" value="VOC_core"/>
</dbReference>
<accession>A0ABW2NW47</accession>
<evidence type="ECO:0000313" key="2">
    <source>
        <dbReference type="EMBL" id="MFC7381647.1"/>
    </source>
</evidence>
<sequence>MTIVMNHLIVPATDRTVAAAFFADLLGLRVGPPAGPFTPVRVNDDLTLDFDDRHRPQPGHYAFLVDDDTFDAVMERLGRAPSVDYGSGPAHGWDRDINHLAGGRGVYVRDPDGHSYELFTAVPE</sequence>
<proteinExistence type="predicted"/>
<comment type="caution">
    <text evidence="2">The sequence shown here is derived from an EMBL/GenBank/DDBJ whole genome shotgun (WGS) entry which is preliminary data.</text>
</comment>
<protein>
    <submittedName>
        <fullName evidence="2">VOC family protein</fullName>
    </submittedName>
</protein>
<gene>
    <name evidence="2" type="ORF">ACFQSB_05460</name>
</gene>
<dbReference type="InterPro" id="IPR029068">
    <property type="entry name" value="Glyas_Bleomycin-R_OHBP_Dase"/>
</dbReference>
<dbReference type="Proteomes" id="UP001596496">
    <property type="component" value="Unassembled WGS sequence"/>
</dbReference>
<dbReference type="PROSITE" id="PS51819">
    <property type="entry name" value="VOC"/>
    <property type="match status" value="1"/>
</dbReference>
<organism evidence="2 3">
    <name type="scientific">Sphaerisporangium rhizosphaerae</name>
    <dbReference type="NCBI Taxonomy" id="2269375"/>
    <lineage>
        <taxon>Bacteria</taxon>
        <taxon>Bacillati</taxon>
        <taxon>Actinomycetota</taxon>
        <taxon>Actinomycetes</taxon>
        <taxon>Streptosporangiales</taxon>
        <taxon>Streptosporangiaceae</taxon>
        <taxon>Sphaerisporangium</taxon>
    </lineage>
</organism>
<evidence type="ECO:0000259" key="1">
    <source>
        <dbReference type="PROSITE" id="PS51819"/>
    </source>
</evidence>
<dbReference type="EMBL" id="JBHTCG010000003">
    <property type="protein sequence ID" value="MFC7381647.1"/>
    <property type="molecule type" value="Genomic_DNA"/>
</dbReference>
<feature type="domain" description="VOC" evidence="1">
    <location>
        <begin position="4"/>
        <end position="121"/>
    </location>
</feature>
<reference evidence="3" key="1">
    <citation type="journal article" date="2019" name="Int. J. Syst. Evol. Microbiol.">
        <title>The Global Catalogue of Microorganisms (GCM) 10K type strain sequencing project: providing services to taxonomists for standard genome sequencing and annotation.</title>
        <authorList>
            <consortium name="The Broad Institute Genomics Platform"/>
            <consortium name="The Broad Institute Genome Sequencing Center for Infectious Disease"/>
            <person name="Wu L."/>
            <person name="Ma J."/>
        </authorList>
    </citation>
    <scope>NUCLEOTIDE SEQUENCE [LARGE SCALE GENOMIC DNA]</scope>
    <source>
        <strain evidence="3">CECT 7649</strain>
    </source>
</reference>